<accession>A0A1H2N3I5</accession>
<reference evidence="2" key="1">
    <citation type="submission" date="2016-10" db="EMBL/GenBank/DDBJ databases">
        <authorList>
            <person name="Varghese N."/>
            <person name="Submissions S."/>
        </authorList>
    </citation>
    <scope>NUCLEOTIDE SEQUENCE [LARGE SCALE GENOMIC DNA]</scope>
    <source>
        <strain evidence="2">DSM 21743</strain>
    </source>
</reference>
<dbReference type="InterPro" id="IPR007061">
    <property type="entry name" value="MST-like"/>
</dbReference>
<sequence>MSVPFPSATEPAGSRTEVFLRYLAYFRDGVGRRVEAMSEEEARRSRVPSGWTPLELVRHLTFMERRWFVWGFEGQDVVDPDGDEVDGRWFVPTDLGVAEVLAAWRQQAAVTDAVLRRYDLGEVGRPSPRWGGAEPATLERVVLHVMQEYARHLGHLDIVAELGGGVTGEV</sequence>
<gene>
    <name evidence="1" type="ORF">SAMN04488544_3194</name>
</gene>
<dbReference type="Pfam" id="PF04978">
    <property type="entry name" value="MST"/>
    <property type="match status" value="1"/>
</dbReference>
<dbReference type="STRING" id="546874.SAMN04488544_3194"/>
<dbReference type="Gene3D" id="1.20.120.450">
    <property type="entry name" value="dinb family like domain"/>
    <property type="match status" value="1"/>
</dbReference>
<evidence type="ECO:0000313" key="1">
    <source>
        <dbReference type="EMBL" id="SDU99655.1"/>
    </source>
</evidence>
<dbReference type="AlphaFoldDB" id="A0A1H2N3I5"/>
<keyword evidence="2" id="KW-1185">Reference proteome</keyword>
<organism evidence="1 2">
    <name type="scientific">Microlunatus sagamiharensis</name>
    <dbReference type="NCBI Taxonomy" id="546874"/>
    <lineage>
        <taxon>Bacteria</taxon>
        <taxon>Bacillati</taxon>
        <taxon>Actinomycetota</taxon>
        <taxon>Actinomycetes</taxon>
        <taxon>Propionibacteriales</taxon>
        <taxon>Propionibacteriaceae</taxon>
        <taxon>Microlunatus</taxon>
    </lineage>
</organism>
<evidence type="ECO:0000313" key="2">
    <source>
        <dbReference type="Proteomes" id="UP000198825"/>
    </source>
</evidence>
<dbReference type="OrthoDB" id="4548523at2"/>
<name>A0A1H2N3I5_9ACTN</name>
<dbReference type="SUPFAM" id="SSF109854">
    <property type="entry name" value="DinB/YfiT-like putative metalloenzymes"/>
    <property type="match status" value="1"/>
</dbReference>
<dbReference type="InterPro" id="IPR034660">
    <property type="entry name" value="DinB/YfiT-like"/>
</dbReference>
<dbReference type="EMBL" id="LT629799">
    <property type="protein sequence ID" value="SDU99655.1"/>
    <property type="molecule type" value="Genomic_DNA"/>
</dbReference>
<evidence type="ECO:0008006" key="3">
    <source>
        <dbReference type="Google" id="ProtNLM"/>
    </source>
</evidence>
<protein>
    <recommendedName>
        <fullName evidence="3">DinB superfamily protein</fullName>
    </recommendedName>
</protein>
<dbReference type="Proteomes" id="UP000198825">
    <property type="component" value="Chromosome I"/>
</dbReference>
<dbReference type="RefSeq" id="WP_091076404.1">
    <property type="nucleotide sequence ID" value="NZ_LT629799.1"/>
</dbReference>
<proteinExistence type="predicted"/>